<sequence length="155" mass="18511">MRRRNRQSQFSDNFNFERIYTPTRLQSIIYLLSKTSRPPSKLALQNEETLRMQIHGLRQEVHHPLLSQTPHLYPRTRQAIHLRDLLQEVRSWPISEGTHLHPYRAKAFQVPLRRLHQGIQTSWQTFPAQEASPEQDLHCSESEEKVQRFKELLLQ</sequence>
<dbReference type="EMBL" id="RRYP01005697">
    <property type="protein sequence ID" value="TNV81825.1"/>
    <property type="molecule type" value="Genomic_DNA"/>
</dbReference>
<reference evidence="1" key="1">
    <citation type="submission" date="2019-06" db="EMBL/GenBank/DDBJ databases">
        <authorList>
            <person name="Zheng W."/>
        </authorList>
    </citation>
    <scope>NUCLEOTIDE SEQUENCE</scope>
    <source>
        <strain evidence="1">QDHG01</strain>
    </source>
</reference>
<comment type="caution">
    <text evidence="1">The sequence shown here is derived from an EMBL/GenBank/DDBJ whole genome shotgun (WGS) entry which is preliminary data.</text>
</comment>
<evidence type="ECO:0000313" key="2">
    <source>
        <dbReference type="Proteomes" id="UP000785679"/>
    </source>
</evidence>
<gene>
    <name evidence="1" type="ORF">FGO68_gene12361</name>
</gene>
<name>A0A8J8NWV2_HALGN</name>
<keyword evidence="2" id="KW-1185">Reference proteome</keyword>
<evidence type="ECO:0000313" key="1">
    <source>
        <dbReference type="EMBL" id="TNV81825.1"/>
    </source>
</evidence>
<accession>A0A8J8NWV2</accession>
<protein>
    <submittedName>
        <fullName evidence="1">Uncharacterized protein</fullName>
    </submittedName>
</protein>
<proteinExistence type="predicted"/>
<organism evidence="1 2">
    <name type="scientific">Halteria grandinella</name>
    <dbReference type="NCBI Taxonomy" id="5974"/>
    <lineage>
        <taxon>Eukaryota</taxon>
        <taxon>Sar</taxon>
        <taxon>Alveolata</taxon>
        <taxon>Ciliophora</taxon>
        <taxon>Intramacronucleata</taxon>
        <taxon>Spirotrichea</taxon>
        <taxon>Stichotrichia</taxon>
        <taxon>Sporadotrichida</taxon>
        <taxon>Halteriidae</taxon>
        <taxon>Halteria</taxon>
    </lineage>
</organism>
<dbReference type="Proteomes" id="UP000785679">
    <property type="component" value="Unassembled WGS sequence"/>
</dbReference>
<dbReference type="AlphaFoldDB" id="A0A8J8NWV2"/>